<evidence type="ECO:0000313" key="1">
    <source>
        <dbReference type="EMBL" id="MBB6173616.1"/>
    </source>
</evidence>
<dbReference type="RefSeq" id="WP_184077114.1">
    <property type="nucleotide sequence ID" value="NZ_JACHDS010000001.1"/>
</dbReference>
<accession>A0A7X0D7D4</accession>
<sequence length="66" mass="7419">MATKQISIRVDENIADAIERLTGNRSQGFERAARTYLMFAESQAMSAEDEELLADFDSTCEAWRSA</sequence>
<gene>
    <name evidence="1" type="ORF">HNR23_003676</name>
</gene>
<dbReference type="Proteomes" id="UP000546642">
    <property type="component" value="Unassembled WGS sequence"/>
</dbReference>
<protein>
    <submittedName>
        <fullName evidence="1">Metal-responsive CopG/Arc/MetJ family transcriptional regulator</fullName>
    </submittedName>
</protein>
<proteinExistence type="predicted"/>
<dbReference type="EMBL" id="JACHDS010000001">
    <property type="protein sequence ID" value="MBB6173616.1"/>
    <property type="molecule type" value="Genomic_DNA"/>
</dbReference>
<dbReference type="AlphaFoldDB" id="A0A7X0D7D4"/>
<comment type="caution">
    <text evidence="1">The sequence shown here is derived from an EMBL/GenBank/DDBJ whole genome shotgun (WGS) entry which is preliminary data.</text>
</comment>
<organism evidence="1 2">
    <name type="scientific">Nocardiopsis mwathae</name>
    <dbReference type="NCBI Taxonomy" id="1472723"/>
    <lineage>
        <taxon>Bacteria</taxon>
        <taxon>Bacillati</taxon>
        <taxon>Actinomycetota</taxon>
        <taxon>Actinomycetes</taxon>
        <taxon>Streptosporangiales</taxon>
        <taxon>Nocardiopsidaceae</taxon>
        <taxon>Nocardiopsis</taxon>
    </lineage>
</organism>
<name>A0A7X0D7D4_9ACTN</name>
<evidence type="ECO:0000313" key="2">
    <source>
        <dbReference type="Proteomes" id="UP000546642"/>
    </source>
</evidence>
<reference evidence="1 2" key="1">
    <citation type="submission" date="2020-08" db="EMBL/GenBank/DDBJ databases">
        <title>Sequencing the genomes of 1000 actinobacteria strains.</title>
        <authorList>
            <person name="Klenk H.-P."/>
        </authorList>
    </citation>
    <scope>NUCLEOTIDE SEQUENCE [LARGE SCALE GENOMIC DNA]</scope>
    <source>
        <strain evidence="1 2">DSM 46659</strain>
    </source>
</reference>
<keyword evidence="2" id="KW-1185">Reference proteome</keyword>